<dbReference type="SMART" id="SM00826">
    <property type="entry name" value="PKS_DH"/>
    <property type="match status" value="1"/>
</dbReference>
<dbReference type="OrthoDB" id="9778690at2"/>
<dbReference type="PROSITE" id="PS00606">
    <property type="entry name" value="KS3_1"/>
    <property type="match status" value="1"/>
</dbReference>
<dbReference type="InterPro" id="IPR020841">
    <property type="entry name" value="PKS_Beta-ketoAc_synthase_dom"/>
</dbReference>
<evidence type="ECO:0000256" key="7">
    <source>
        <dbReference type="ARBA" id="ARBA00023268"/>
    </source>
</evidence>
<feature type="domain" description="PKS/mFAS DH" evidence="14">
    <location>
        <begin position="946"/>
        <end position="1241"/>
    </location>
</feature>
<dbReference type="CDD" id="cd08956">
    <property type="entry name" value="KR_3_FAS_SDR_x"/>
    <property type="match status" value="1"/>
</dbReference>
<dbReference type="InterPro" id="IPR036291">
    <property type="entry name" value="NAD(P)-bd_dom_sf"/>
</dbReference>
<dbReference type="Pfam" id="PF08240">
    <property type="entry name" value="ADH_N"/>
    <property type="match status" value="1"/>
</dbReference>
<evidence type="ECO:0000259" key="12">
    <source>
        <dbReference type="PROSITE" id="PS50075"/>
    </source>
</evidence>
<keyword evidence="5" id="KW-0808">Transferase</keyword>
<dbReference type="SUPFAM" id="SSF52151">
    <property type="entry name" value="FabD/lysophospholipase-like"/>
    <property type="match status" value="1"/>
</dbReference>
<dbReference type="GO" id="GO:0031177">
    <property type="term" value="F:phosphopantetheine binding"/>
    <property type="evidence" value="ECO:0007669"/>
    <property type="project" value="InterPro"/>
</dbReference>
<dbReference type="GO" id="GO:0033068">
    <property type="term" value="P:macrolide biosynthetic process"/>
    <property type="evidence" value="ECO:0007669"/>
    <property type="project" value="UniProtKB-ARBA"/>
</dbReference>
<feature type="domain" description="Carrier" evidence="12">
    <location>
        <begin position="2052"/>
        <end position="2130"/>
    </location>
</feature>
<comment type="cofactor">
    <cofactor evidence="1">
        <name>pantetheine 4'-phosphate</name>
        <dbReference type="ChEBI" id="CHEBI:47942"/>
    </cofactor>
</comment>
<dbReference type="InterPro" id="IPR014030">
    <property type="entry name" value="Ketoacyl_synth_N"/>
</dbReference>
<dbReference type="InterPro" id="IPR006162">
    <property type="entry name" value="Ppantetheine_attach_site"/>
</dbReference>
<protein>
    <submittedName>
        <fullName evidence="15">Polyketide synthase</fullName>
    </submittedName>
</protein>
<dbReference type="PANTHER" id="PTHR43775:SF51">
    <property type="entry name" value="INACTIVE PHENOLPHTHIOCEROL SYNTHESIS POLYKETIDE SYNTHASE TYPE I PKS1-RELATED"/>
    <property type="match status" value="1"/>
</dbReference>
<dbReference type="InterPro" id="IPR036736">
    <property type="entry name" value="ACP-like_sf"/>
</dbReference>
<keyword evidence="10" id="KW-0175">Coiled coil</keyword>
<evidence type="ECO:0000259" key="14">
    <source>
        <dbReference type="PROSITE" id="PS52019"/>
    </source>
</evidence>
<dbReference type="PROSITE" id="PS52019">
    <property type="entry name" value="PKS_MFAS_DH"/>
    <property type="match status" value="1"/>
</dbReference>
<dbReference type="Gene3D" id="3.40.50.720">
    <property type="entry name" value="NAD(P)-binding Rossmann-like Domain"/>
    <property type="match status" value="1"/>
</dbReference>
<keyword evidence="3" id="KW-0596">Phosphopantetheine</keyword>
<dbReference type="InterPro" id="IPR018201">
    <property type="entry name" value="Ketoacyl_synth_AS"/>
</dbReference>
<dbReference type="Pfam" id="PF16197">
    <property type="entry name" value="KAsynt_C_assoc"/>
    <property type="match status" value="1"/>
</dbReference>
<feature type="region of interest" description="Disordered" evidence="11">
    <location>
        <begin position="1034"/>
        <end position="1066"/>
    </location>
</feature>
<dbReference type="InterPro" id="IPR014043">
    <property type="entry name" value="Acyl_transferase_dom"/>
</dbReference>
<dbReference type="InterPro" id="IPR049900">
    <property type="entry name" value="PKS_mFAS_DH"/>
</dbReference>
<dbReference type="InterPro" id="IPR014031">
    <property type="entry name" value="Ketoacyl_synth_C"/>
</dbReference>
<dbReference type="InterPro" id="IPR049552">
    <property type="entry name" value="PKS_DH_N"/>
</dbReference>
<dbReference type="SMART" id="SM01294">
    <property type="entry name" value="PKS_PP_betabranch"/>
    <property type="match status" value="1"/>
</dbReference>
<dbReference type="InterPro" id="IPR057326">
    <property type="entry name" value="KR_dom"/>
</dbReference>
<dbReference type="InterPro" id="IPR055123">
    <property type="entry name" value="SpnB-like_Rossmann"/>
</dbReference>
<proteinExistence type="predicted"/>
<dbReference type="Pfam" id="PF00698">
    <property type="entry name" value="Acyl_transf_1"/>
    <property type="match status" value="1"/>
</dbReference>
<dbReference type="GO" id="GO:0006633">
    <property type="term" value="P:fatty acid biosynthetic process"/>
    <property type="evidence" value="ECO:0007669"/>
    <property type="project" value="InterPro"/>
</dbReference>
<feature type="active site" description="Proton acceptor; for dehydratase activity" evidence="9">
    <location>
        <position position="978"/>
    </location>
</feature>
<dbReference type="PROSITE" id="PS00012">
    <property type="entry name" value="PHOSPHOPANTETHEINE"/>
    <property type="match status" value="1"/>
</dbReference>
<evidence type="ECO:0000259" key="13">
    <source>
        <dbReference type="PROSITE" id="PS52004"/>
    </source>
</evidence>
<dbReference type="Gene3D" id="3.30.70.3290">
    <property type="match status" value="1"/>
</dbReference>
<dbReference type="InterPro" id="IPR015083">
    <property type="entry name" value="NorB/c/GfsB-D-like_docking"/>
</dbReference>
<evidence type="ECO:0000256" key="10">
    <source>
        <dbReference type="SAM" id="Coils"/>
    </source>
</evidence>
<dbReference type="SUPFAM" id="SSF47336">
    <property type="entry name" value="ACP-like"/>
    <property type="match status" value="1"/>
</dbReference>
<evidence type="ECO:0000313" key="15">
    <source>
        <dbReference type="EMBL" id="KOG47722.1"/>
    </source>
</evidence>
<dbReference type="InterPro" id="IPR009081">
    <property type="entry name" value="PP-bd_ACP"/>
</dbReference>
<dbReference type="InterPro" id="IPR020843">
    <property type="entry name" value="ER"/>
</dbReference>
<name>A0A0L8MBD5_STRVG</name>
<feature type="coiled-coil region" evidence="10">
    <location>
        <begin position="6"/>
        <end position="33"/>
    </location>
</feature>
<dbReference type="InterPro" id="IPR049551">
    <property type="entry name" value="PKS_DH_C"/>
</dbReference>
<dbReference type="InterPro" id="IPR001227">
    <property type="entry name" value="Ac_transferase_dom_sf"/>
</dbReference>
<feature type="region of interest" description="C-terminal hotdog fold" evidence="9">
    <location>
        <begin position="1096"/>
        <end position="1241"/>
    </location>
</feature>
<dbReference type="GO" id="GO:0016491">
    <property type="term" value="F:oxidoreductase activity"/>
    <property type="evidence" value="ECO:0007669"/>
    <property type="project" value="InterPro"/>
</dbReference>
<keyword evidence="8" id="KW-0012">Acyltransferase</keyword>
<dbReference type="SMART" id="SM00825">
    <property type="entry name" value="PKS_KS"/>
    <property type="match status" value="1"/>
</dbReference>
<dbReference type="InterPro" id="IPR020806">
    <property type="entry name" value="PKS_PP-bd"/>
</dbReference>
<dbReference type="InterPro" id="IPR050091">
    <property type="entry name" value="PKS_NRPS_Biosynth_Enz"/>
</dbReference>
<evidence type="ECO:0000256" key="2">
    <source>
        <dbReference type="ARBA" id="ARBA00004792"/>
    </source>
</evidence>
<dbReference type="RefSeq" id="WP_053173440.1">
    <property type="nucleotide sequence ID" value="NZ_LGUV01000335.1"/>
</dbReference>
<accession>A0A0L8MBD5</accession>
<evidence type="ECO:0000256" key="5">
    <source>
        <dbReference type="ARBA" id="ARBA00022679"/>
    </source>
</evidence>
<dbReference type="Gene3D" id="1.10.1200.10">
    <property type="entry name" value="ACP-like"/>
    <property type="match status" value="1"/>
</dbReference>
<dbReference type="CDD" id="cd00833">
    <property type="entry name" value="PKS"/>
    <property type="match status" value="1"/>
</dbReference>
<dbReference type="EMBL" id="LGUV01000335">
    <property type="protein sequence ID" value="KOG47722.1"/>
    <property type="molecule type" value="Genomic_DNA"/>
</dbReference>
<dbReference type="Pfam" id="PF22953">
    <property type="entry name" value="SpnB_Rossmann"/>
    <property type="match status" value="1"/>
</dbReference>
<keyword evidence="4" id="KW-0597">Phosphoprotein</keyword>
<evidence type="ECO:0000256" key="4">
    <source>
        <dbReference type="ARBA" id="ARBA00022553"/>
    </source>
</evidence>
<dbReference type="InterPro" id="IPR016036">
    <property type="entry name" value="Malonyl_transacylase_ACP-bd"/>
</dbReference>
<dbReference type="Pfam" id="PF14765">
    <property type="entry name" value="PS-DH"/>
    <property type="match status" value="1"/>
</dbReference>
<sequence length="2199" mass="228778">MASTTQQQVVEALRAALKENERLKADRAHLREREQEPIAIVAMACRYPGGVRSPQDLWRLATDEVDAVGPFPADRGWDLAGLYDADPDRPHTSYTREGGFLYGAAQFDAEFFGVSPREAHSIDPQQRLLLETAWEAFENAGIDPATLRGSRTGVFVGTMYGDYMSRLSPAPEEYEGFLSIGSAGSVASGRLSYTFGLEGPALTVDTACSSSLVALHLACASLRRGESSMALVGGATVMATPMPFVEFSRQRGLSPDGRCKAFSASADGTGWAEGAGLLLVERLSDARRNGHPVLAVVRGSAVNQDGASNGLTSPNGPAQEQLIRDALAGAGLGAADVDAVEAHGTGTSLGDPIEAQALLATYGRGRPADRPLHLGSLKSNIGHTQAAAGVGGVIKMTMALREGLLPKTLHVEEATPHVDWASGAVSLLTETIPWPDQEDRPRRAAVSSFGISGTNAHVILEQAPAPEPAAAADRPAAAPATVPAVLSASSEPALRAQADRLYQYLTEADGDGLLDVGFSLATTRGHLAHRAVLLCEDRDELLDGLRALADGVPGPDVVRATAGEGRTAFLFAGQGAQRARMGQELYEGFPVFAAAFDAVCAALEPHLDRPLREVVLAAADSPEGELLNRTQYTQPALFAFEVALFRLLESWGIRPDAVLGHSVGALAAVHTAGALSLADAAELAAVRGRIMQQLPPGGAMVALRASEEEARALLAGHEGRISLAAVNGPAATVLSGDRDTLTAVVEGFEAAGGKATRLRVSHAFHSPLMEPALAELRSVVARLTFHEPQLTFVSDLTGRPAGAEELADPEYWVRHARSAVRFQDGVGALAELGCGRYLEVGPGTDLTSMAADCLEALEAAEGGRPAGHTLIPSLRRRLPEVTALLTAVSRVHAVGGGVDWAAVFGGRGARRVELPTYAFQHRPYWIDLPAAAAGDVRSAGLTAVDHPLLSAVTELPDSDGLLLTGRLSLARHPWLADHRVGGRVLLPGTGLLDLVTRAAREAGCALVEELVLEAPLVVPEEGEVRLRVSLAAPDGSGRRTVSVHSRPEDADAGAGAGQGAADGRGWSRNAQGTVVREDSGGAQCADLASVWPPRGAEPVTTPVADLYAALGVKGLAYGPVFRGVRAVWRRGQEVFAEVALPGEGRRDAGLYGLHPALLDAALHPIALGGLIDEGDEGDERTFLPYAWSGVRTHGGSGAALRVRLAPAGVNAVSIDVANASGQAVASIGSLVLRPLPAGTLHGAAGPRDGLLLPTWEELPELPAAPATHHWSLLGTHAHEHELGLGGALADAAALIDALAAGAAAPSLLLLPCALPAGTGAAAVRTALHQVLDTVALLVGDERLSDTRLAVLTRGAVTLGGEQHPGELAHRAVWGLLRSAQAEHPDRFTVVDEDGTPASRRALAAALATGEPQLALRGGTAYRPSLTAEDTETLLTPPADTPYWHLDYVAKGTFANLALKPWPEAAAPLEEGQVRVRMRVAGLNFRDVLLSLGVIPPSVDGHAGGSGQGGEGAGVVVEVGPGVSDLEPGDRVMGLFYGIGPTSVTDRRFVSRIPQGWSFRQAAAVPVTYLTAYYGLVDLADLRAGEKVLVHAGTGGVGTAAIQIARHLGAEVYATASPAKWDALRGAGVPDERIASSRTLDFAEAFLSGTGGDGVDVVLNSLAGEFADASLRLLPRGGRFLEMGKTDRRDAAEVAAAHPGVTYRTYDVRDPGPDRIQEIFAELLDLFERGALQAPPVAAWDLRRAPEAFRHLSEARHIGKVVLDLADGTERWDTTRAVLITGGLGWLGRLAARHLMAEHGVRQLVLMGRGLPGEDAARDIAELRALGADVRTVPCDAADRDALAGALAGLAGDGVRIGGVVHAAGVLDDGLLTSLTAESLERTLRPKVDAALNLHELTESLGLDSFVAFSSLAGTLSAPGQAGYAAGNAFLDGLMEYRRSVGRPGVSVVWGLWEGAGGMGAGLTDADVARMARVGVAPLTSQQGLELLDAAVRRDRPVAVAARWNLDGLRARIAQGAAVPPLLRGLVPAPAPAAGARSAPGAAVRPEAADASPTGDRLLDAVLHEVAAVLGHTSGAAVDRDGAFDRLGFDSLTAVELRNRLAAATGVRLPATFIYDWPTPAELVVHLRDQLPQETAATSGAEGGGEGGGGTVALLADIARLEAAVADRPLSDAQSAVVSERLRELLTELGSTKEDQSAWA</sequence>
<dbReference type="GO" id="GO:0004315">
    <property type="term" value="F:3-oxoacyl-[acyl-carrier-protein] synthase activity"/>
    <property type="evidence" value="ECO:0007669"/>
    <property type="project" value="InterPro"/>
</dbReference>
<dbReference type="Pfam" id="PF00550">
    <property type="entry name" value="PP-binding"/>
    <property type="match status" value="1"/>
</dbReference>
<dbReference type="InterPro" id="IPR013968">
    <property type="entry name" value="PKS_KR"/>
</dbReference>
<organism evidence="15 16">
    <name type="scientific">Streptomyces virginiae</name>
    <name type="common">Streptomyces cinnamonensis</name>
    <dbReference type="NCBI Taxonomy" id="1961"/>
    <lineage>
        <taxon>Bacteria</taxon>
        <taxon>Bacillati</taxon>
        <taxon>Actinomycetota</taxon>
        <taxon>Actinomycetes</taxon>
        <taxon>Kitasatosporales</taxon>
        <taxon>Streptomycetaceae</taxon>
        <taxon>Streptomyces</taxon>
    </lineage>
</organism>
<dbReference type="SUPFAM" id="SSF50129">
    <property type="entry name" value="GroES-like"/>
    <property type="match status" value="1"/>
</dbReference>
<dbReference type="FunFam" id="3.40.50.720:FF:000209">
    <property type="entry name" value="Polyketide synthase Pks12"/>
    <property type="match status" value="1"/>
</dbReference>
<dbReference type="PROSITE" id="PS50075">
    <property type="entry name" value="CARRIER"/>
    <property type="match status" value="1"/>
</dbReference>
<comment type="caution">
    <text evidence="15">The sequence shown here is derived from an EMBL/GenBank/DDBJ whole genome shotgun (WGS) entry which is preliminary data.</text>
</comment>
<dbReference type="SMART" id="SM00829">
    <property type="entry name" value="PKS_ER"/>
    <property type="match status" value="1"/>
</dbReference>
<gene>
    <name evidence="15" type="ORF">ADK75_22945</name>
</gene>
<dbReference type="Proteomes" id="UP000037084">
    <property type="component" value="Unassembled WGS sequence"/>
</dbReference>
<dbReference type="FunFam" id="1.10.1200.10:FF:000007">
    <property type="entry name" value="Probable polyketide synthase pks17"/>
    <property type="match status" value="1"/>
</dbReference>
<dbReference type="PROSITE" id="PS52004">
    <property type="entry name" value="KS3_2"/>
    <property type="match status" value="1"/>
</dbReference>
<dbReference type="FunFam" id="3.90.180.10:FF:000032">
    <property type="entry name" value="Probable polyketide synthase pks1"/>
    <property type="match status" value="1"/>
</dbReference>
<evidence type="ECO:0000256" key="1">
    <source>
        <dbReference type="ARBA" id="ARBA00001957"/>
    </source>
</evidence>
<dbReference type="InterPro" id="IPR013154">
    <property type="entry name" value="ADH-like_N"/>
</dbReference>
<dbReference type="PATRIC" id="fig|1961.12.peg.5152"/>
<dbReference type="Pfam" id="PF02801">
    <property type="entry name" value="Ketoacyl-synt_C"/>
    <property type="match status" value="1"/>
</dbReference>
<dbReference type="Gene3D" id="3.40.50.11460">
    <property type="match status" value="1"/>
</dbReference>
<dbReference type="Pfam" id="PF13602">
    <property type="entry name" value="ADH_zinc_N_2"/>
    <property type="match status" value="1"/>
</dbReference>
<dbReference type="SUPFAM" id="SSF51735">
    <property type="entry name" value="NAD(P)-binding Rossmann-fold domains"/>
    <property type="match status" value="3"/>
</dbReference>
<dbReference type="Gene3D" id="3.40.366.10">
    <property type="entry name" value="Malonyl-Coenzyme A Acyl Carrier Protein, domain 2"/>
    <property type="match status" value="1"/>
</dbReference>
<evidence type="ECO:0000313" key="16">
    <source>
        <dbReference type="Proteomes" id="UP000037084"/>
    </source>
</evidence>
<evidence type="ECO:0000256" key="8">
    <source>
        <dbReference type="ARBA" id="ARBA00023315"/>
    </source>
</evidence>
<dbReference type="InterPro" id="IPR042104">
    <property type="entry name" value="PKS_dehydratase_sf"/>
</dbReference>
<dbReference type="Pfam" id="PF21089">
    <property type="entry name" value="PKS_DH_N"/>
    <property type="match status" value="1"/>
</dbReference>
<dbReference type="InterPro" id="IPR020807">
    <property type="entry name" value="PKS_DH"/>
</dbReference>
<dbReference type="Gene3D" id="3.10.129.110">
    <property type="entry name" value="Polyketide synthase dehydratase"/>
    <property type="match status" value="1"/>
</dbReference>
<dbReference type="PANTHER" id="PTHR43775">
    <property type="entry name" value="FATTY ACID SYNTHASE"/>
    <property type="match status" value="1"/>
</dbReference>
<dbReference type="GO" id="GO:0004312">
    <property type="term" value="F:fatty acid synthase activity"/>
    <property type="evidence" value="ECO:0007669"/>
    <property type="project" value="TreeGrafter"/>
</dbReference>
<dbReference type="FunFam" id="3.40.47.10:FF:000019">
    <property type="entry name" value="Polyketide synthase type I"/>
    <property type="match status" value="1"/>
</dbReference>
<feature type="active site" description="Proton donor; for dehydratase activity" evidence="9">
    <location>
        <position position="1159"/>
    </location>
</feature>
<dbReference type="SMART" id="SM00827">
    <property type="entry name" value="PKS_AT"/>
    <property type="match status" value="1"/>
</dbReference>
<reference evidence="16" key="1">
    <citation type="submission" date="2015-07" db="EMBL/GenBank/DDBJ databases">
        <authorList>
            <consortium name="Consortium for Microbial Forensics and Genomics (microFORGE)"/>
            <person name="Knight B.M."/>
            <person name="Roberts D.P."/>
            <person name="Lin D."/>
            <person name="Hari K."/>
            <person name="Fletcher J."/>
            <person name="Melcher U."/>
            <person name="Blagden T."/>
            <person name="Winegar R.A."/>
        </authorList>
    </citation>
    <scope>NUCLEOTIDE SEQUENCE [LARGE SCALE GENOMIC DNA]</scope>
    <source>
        <strain evidence="16">NRRL B-1447</strain>
    </source>
</reference>
<evidence type="ECO:0000256" key="3">
    <source>
        <dbReference type="ARBA" id="ARBA00022450"/>
    </source>
</evidence>
<dbReference type="CDD" id="cd05195">
    <property type="entry name" value="enoyl_red"/>
    <property type="match status" value="1"/>
</dbReference>
<dbReference type="SMART" id="SM00822">
    <property type="entry name" value="PKS_KR"/>
    <property type="match status" value="1"/>
</dbReference>
<feature type="region of interest" description="N-terminal hotdog fold" evidence="9">
    <location>
        <begin position="946"/>
        <end position="1081"/>
    </location>
</feature>
<dbReference type="InterPro" id="IPR011032">
    <property type="entry name" value="GroES-like_sf"/>
</dbReference>
<dbReference type="InterPro" id="IPR016035">
    <property type="entry name" value="Acyl_Trfase/lysoPLipase"/>
</dbReference>
<feature type="domain" description="Ketosynthase family 3 (KS3)" evidence="13">
    <location>
        <begin position="35"/>
        <end position="462"/>
    </location>
</feature>
<dbReference type="InterPro" id="IPR016039">
    <property type="entry name" value="Thiolase-like"/>
</dbReference>
<dbReference type="SUPFAM" id="SSF53901">
    <property type="entry name" value="Thiolase-like"/>
    <property type="match status" value="1"/>
</dbReference>
<evidence type="ECO:0000256" key="6">
    <source>
        <dbReference type="ARBA" id="ARBA00023194"/>
    </source>
</evidence>
<evidence type="ECO:0000256" key="9">
    <source>
        <dbReference type="PROSITE-ProRule" id="PRU01363"/>
    </source>
</evidence>
<evidence type="ECO:0000256" key="11">
    <source>
        <dbReference type="SAM" id="MobiDB-lite"/>
    </source>
</evidence>
<dbReference type="Pfam" id="PF08659">
    <property type="entry name" value="KR"/>
    <property type="match status" value="1"/>
</dbReference>
<dbReference type="SUPFAM" id="SSF55048">
    <property type="entry name" value="Probable ACP-binding domain of malonyl-CoA ACP transacylase"/>
    <property type="match status" value="1"/>
</dbReference>
<keyword evidence="6" id="KW-0045">Antibiotic biosynthesis</keyword>
<dbReference type="Pfam" id="PF08990">
    <property type="entry name" value="Docking"/>
    <property type="match status" value="1"/>
</dbReference>
<comment type="pathway">
    <text evidence="2">Antibiotic biosynthesis.</text>
</comment>
<dbReference type="InterPro" id="IPR032821">
    <property type="entry name" value="PKS_assoc"/>
</dbReference>
<dbReference type="Pfam" id="PF00109">
    <property type="entry name" value="ketoacyl-synt"/>
    <property type="match status" value="1"/>
</dbReference>
<dbReference type="SMART" id="SM00823">
    <property type="entry name" value="PKS_PP"/>
    <property type="match status" value="1"/>
</dbReference>
<dbReference type="Gene3D" id="3.40.47.10">
    <property type="match status" value="1"/>
</dbReference>
<keyword evidence="7" id="KW-0511">Multifunctional enzyme</keyword>
<dbReference type="Gene3D" id="3.90.180.10">
    <property type="entry name" value="Medium-chain alcohol dehydrogenases, catalytic domain"/>
    <property type="match status" value="1"/>
</dbReference>